<reference evidence="9" key="1">
    <citation type="submission" date="2016-12" db="EMBL/GenBank/DDBJ databases">
        <title>The genomes of Aspergillus section Nigri reveals drivers in fungal speciation.</title>
        <authorList>
            <consortium name="DOE Joint Genome Institute"/>
            <person name="Vesth T.C."/>
            <person name="Nybo J."/>
            <person name="Theobald S."/>
            <person name="Brandl J."/>
            <person name="Frisvad J.C."/>
            <person name="Nielsen K.F."/>
            <person name="Lyhne E.K."/>
            <person name="Kogle M.E."/>
            <person name="Kuo A."/>
            <person name="Riley R."/>
            <person name="Clum A."/>
            <person name="Nolan M."/>
            <person name="Lipzen A."/>
            <person name="Salamov A."/>
            <person name="Henrissat B."/>
            <person name="Wiebenga A."/>
            <person name="De vries R.P."/>
            <person name="Grigoriev I.V."/>
            <person name="Mortensen U.H."/>
            <person name="Andersen M.R."/>
            <person name="Baker S.E."/>
        </authorList>
    </citation>
    <scope>NUCLEOTIDE SEQUENCE</scope>
    <source>
        <strain evidence="9">IBT 28561</strain>
    </source>
</reference>
<dbReference type="Pfam" id="PF00400">
    <property type="entry name" value="WD40"/>
    <property type="match status" value="11"/>
</dbReference>
<evidence type="ECO:0000313" key="10">
    <source>
        <dbReference type="Proteomes" id="UP000234254"/>
    </source>
</evidence>
<dbReference type="GeneID" id="36549357"/>
<dbReference type="GO" id="GO:1990234">
    <property type="term" value="C:transferase complex"/>
    <property type="evidence" value="ECO:0007669"/>
    <property type="project" value="UniProtKB-ARBA"/>
</dbReference>
<feature type="repeat" description="WD" evidence="7">
    <location>
        <begin position="1132"/>
        <end position="1173"/>
    </location>
</feature>
<dbReference type="PROSITE" id="PS00678">
    <property type="entry name" value="WD_REPEATS_1"/>
    <property type="match status" value="4"/>
</dbReference>
<feature type="repeat" description="WD" evidence="7">
    <location>
        <begin position="1216"/>
        <end position="1257"/>
    </location>
</feature>
<dbReference type="SUPFAM" id="SSF50978">
    <property type="entry name" value="WD40 repeat-like"/>
    <property type="match status" value="2"/>
</dbReference>
<feature type="repeat" description="WD" evidence="7">
    <location>
        <begin position="744"/>
        <end position="785"/>
    </location>
</feature>
<dbReference type="GO" id="GO:0005741">
    <property type="term" value="C:mitochondrial outer membrane"/>
    <property type="evidence" value="ECO:0007669"/>
    <property type="project" value="UniProtKB-SubCell"/>
</dbReference>
<dbReference type="Proteomes" id="UP000234254">
    <property type="component" value="Unassembled WGS sequence"/>
</dbReference>
<dbReference type="PRINTS" id="PR00320">
    <property type="entry name" value="GPROTEINBRPT"/>
</dbReference>
<dbReference type="PANTHER" id="PTHR22847:SF637">
    <property type="entry name" value="WD REPEAT DOMAIN 5B"/>
    <property type="match status" value="1"/>
</dbReference>
<dbReference type="GO" id="GO:0005634">
    <property type="term" value="C:nucleus"/>
    <property type="evidence" value="ECO:0007669"/>
    <property type="project" value="TreeGrafter"/>
</dbReference>
<feature type="domain" description="Nephrocystin 3-like N-terminal" evidence="8">
    <location>
        <begin position="190"/>
        <end position="351"/>
    </location>
</feature>
<feature type="repeat" description="WD" evidence="7">
    <location>
        <begin position="936"/>
        <end position="957"/>
    </location>
</feature>
<dbReference type="PROSITE" id="PS50294">
    <property type="entry name" value="WD_REPEATS_REGION"/>
    <property type="match status" value="9"/>
</dbReference>
<keyword evidence="3" id="KW-0677">Repeat</keyword>
<evidence type="ECO:0000256" key="5">
    <source>
        <dbReference type="ARBA" id="ARBA00039789"/>
    </source>
</evidence>
<feature type="repeat" description="WD" evidence="7">
    <location>
        <begin position="794"/>
        <end position="828"/>
    </location>
</feature>
<dbReference type="InterPro" id="IPR020472">
    <property type="entry name" value="WD40_PAC1"/>
</dbReference>
<evidence type="ECO:0000256" key="2">
    <source>
        <dbReference type="ARBA" id="ARBA00022574"/>
    </source>
</evidence>
<evidence type="ECO:0000256" key="1">
    <source>
        <dbReference type="ARBA" id="ARBA00004570"/>
    </source>
</evidence>
<gene>
    <name evidence="9" type="ORF">P168DRAFT_343221</name>
</gene>
<evidence type="ECO:0000256" key="7">
    <source>
        <dbReference type="PROSITE-ProRule" id="PRU00221"/>
    </source>
</evidence>
<dbReference type="InterPro" id="IPR015943">
    <property type="entry name" value="WD40/YVTN_repeat-like_dom_sf"/>
</dbReference>
<dbReference type="SMART" id="SM00320">
    <property type="entry name" value="WD40"/>
    <property type="match status" value="13"/>
</dbReference>
<feature type="repeat" description="WD" evidence="7">
    <location>
        <begin position="1258"/>
        <end position="1299"/>
    </location>
</feature>
<evidence type="ECO:0000313" key="9">
    <source>
        <dbReference type="EMBL" id="PKY04101.1"/>
    </source>
</evidence>
<dbReference type="InterPro" id="IPR056884">
    <property type="entry name" value="NPHP3-like_N"/>
</dbReference>
<dbReference type="InterPro" id="IPR036322">
    <property type="entry name" value="WD40_repeat_dom_sf"/>
</dbReference>
<feature type="repeat" description="WD" evidence="7">
    <location>
        <begin position="1174"/>
        <end position="1215"/>
    </location>
</feature>
<accession>A0A2I1D2J1</accession>
<dbReference type="RefSeq" id="XP_024692695.1">
    <property type="nucleotide sequence ID" value="XM_024841828.1"/>
</dbReference>
<sequence length="1394" mass="155104">MEVLASATTVISVIQVTAGLVKLCGGYIQEVKDARDDIISLQQEITGLHGTLQELQKLLQGNNKKALPTSSQLVSNIADCLSDLQALEAKLNPGKGKNLMRKMGLRSLKWPLKRAEVEGVIRKLERYNSSFLLSLQVDQTALLADMVQDNDRINQYIEFEQLEGVLEAGFESFSDRDEVQCLQGTRTELLQKIMGWAKSPSQQSIFWLKGMAGTGKSTISRTVAGLLKDTNHLGASFFFKRGEGDRGNAKKLFPTLTRQLILWYPELRPGVRKSLDQDPDIASKSLGEQFDKLLLQPLLNLQPDGQPLSAVIVIDALDECEHDQDTRNIIRLLPLLQKVKSVHLQIFLTSRPELPVNLGFSELGDHAYQSLALHDIPEEVTGHDIYLFLQNQFASIKRDRKISDDWPGDDIIQELVRISIPLFISAATVCRYIENSKWEPRLRLEELLKDQAKYVSRMDKTYLPILTRLLDDQESDAFEQQQLLQEFHDIIGTIIVLAVPLSINGLSNFLGLGADQISNRLDSFRSVLSVPHDRDQPVRILHLSFRDFLVQSTARFHVKEPKKNKDIAKTCLKTMHNCLRKDICNLADPGVLRADINPEEIRQYLPLELQYSCRYWVYHLTQSEDLSSEVEEIRMFLQKHFLHWLEAMSLLGLMSDVVGMLDSLHTVVSDNDGSALVKFLHDAKRFVLKNRQIADEAPLQIYCAGLVFAPRASIIRGEFEQDLPSWISCLPEVNENWGAELQTLEGHSDYISSVAFSPNGRLLASCSRDNTIRLWNPETGALQNTLEGHLPYGIFSVIFSPDGRLLASSSSDETIRLWDPETGALQQTIEDYIGAIEEYVGGPVAFSPDSQLLAYSSICHRVQLWNPAKGALQHTLEGHSGDISSIIFTPDCQLLASCSKDKTVRLWDPVTGTLQHTIEALQHPLENTWRATYSGAFSPDGKLLAFGCSDKTLQLWDPVTGVLQQSLESYSGGSVVFSADGRLLASGPCNGTSQLWDPVTGALQQTFMIDRDQPVAFSPDGRMLAFGSSGTVQLWDPATGALQQTLEGHSSIVISVAFSPNGWLLASGSSDKTVRLWDLTANVLQQDHQSHLDPVHSVFLSPNGRRLASCTYDNVVQLWDPVKGALQKTLEGHSNLGSVYSAAFSPNNQLLAAGSPDTTVQVWDLVTGVLQQTFRGHSNTIFSVAFSTDNKLLASGSSDRTVQVWDLVTGSLQQTLNDHSDAVYSVAFSYNGKLLASCCYDQKVRLWDVEKGTLQRTLEGHLGSVYLAAFSPDDQLLASYSYDQTVRLWDTATGYLKQIFTMKETVTDLKFAEDVLSLRTNLGSLKIQSRPGSPIFNSLDTIPTISLQQDFWIALDRKRVLWLPPEARPTCSVTTSNMAILGHASGRVSFIGFR</sequence>
<evidence type="ECO:0000256" key="4">
    <source>
        <dbReference type="ARBA" id="ARBA00038415"/>
    </source>
</evidence>
<dbReference type="Gene3D" id="3.40.50.300">
    <property type="entry name" value="P-loop containing nucleotide triphosphate hydrolases"/>
    <property type="match status" value="1"/>
</dbReference>
<keyword evidence="10" id="KW-1185">Reference proteome</keyword>
<dbReference type="Pfam" id="PF24883">
    <property type="entry name" value="NPHP3_N"/>
    <property type="match status" value="1"/>
</dbReference>
<dbReference type="InterPro" id="IPR019775">
    <property type="entry name" value="WD40_repeat_CS"/>
</dbReference>
<dbReference type="OrthoDB" id="674604at2759"/>
<dbReference type="EMBL" id="MSFM01000006">
    <property type="protein sequence ID" value="PKY04101.1"/>
    <property type="molecule type" value="Genomic_DNA"/>
</dbReference>
<feature type="repeat" description="WD" evidence="7">
    <location>
        <begin position="1046"/>
        <end position="1079"/>
    </location>
</feature>
<comment type="caution">
    <text evidence="9">The sequence shown here is derived from an EMBL/GenBank/DDBJ whole genome shotgun (WGS) entry which is preliminary data.</text>
</comment>
<comment type="function">
    <text evidence="6">Involved in mitochondrial fission. Acts as an adapter protein required to form mitochondrial fission complexes. Formation of these complexes is required to promote constriction and fission of the mitochondrial compartment at a late step in mitochondrial division.</text>
</comment>
<proteinExistence type="inferred from homology"/>
<dbReference type="Gene3D" id="2.130.10.10">
    <property type="entry name" value="YVTN repeat-like/Quinoprotein amine dehydrogenase"/>
    <property type="match status" value="4"/>
</dbReference>
<name>A0A2I1D2J1_ASPC2</name>
<feature type="repeat" description="WD" evidence="7">
    <location>
        <begin position="1088"/>
        <end position="1120"/>
    </location>
</feature>
<protein>
    <recommendedName>
        <fullName evidence="5">Mitochondrial division protein 1</fullName>
    </recommendedName>
</protein>
<feature type="repeat" description="WD" evidence="7">
    <location>
        <begin position="876"/>
        <end position="917"/>
    </location>
</feature>
<evidence type="ECO:0000259" key="8">
    <source>
        <dbReference type="Pfam" id="PF24883"/>
    </source>
</evidence>
<dbReference type="VEuPathDB" id="FungiDB:P168DRAFT_343221"/>
<comment type="similarity">
    <text evidence="4">Belongs to the WD repeat MDV1/CAF4 family.</text>
</comment>
<evidence type="ECO:0000256" key="6">
    <source>
        <dbReference type="ARBA" id="ARBA00043913"/>
    </source>
</evidence>
<dbReference type="InterPro" id="IPR027417">
    <property type="entry name" value="P-loop_NTPase"/>
</dbReference>
<dbReference type="CDD" id="cd00200">
    <property type="entry name" value="WD40"/>
    <property type="match status" value="2"/>
</dbReference>
<keyword evidence="2 7" id="KW-0853">WD repeat</keyword>
<dbReference type="PANTHER" id="PTHR22847">
    <property type="entry name" value="WD40 REPEAT PROTEIN"/>
    <property type="match status" value="1"/>
</dbReference>
<comment type="subcellular location">
    <subcellularLocation>
        <location evidence="1">Mitochondrion outer membrane</location>
        <topology evidence="1">Peripheral membrane protein</topology>
        <orientation evidence="1">Cytoplasmic side</orientation>
    </subcellularLocation>
</comment>
<organism evidence="9 10">
    <name type="scientific">Aspergillus campestris (strain IBT 28561)</name>
    <dbReference type="NCBI Taxonomy" id="1392248"/>
    <lineage>
        <taxon>Eukaryota</taxon>
        <taxon>Fungi</taxon>
        <taxon>Dikarya</taxon>
        <taxon>Ascomycota</taxon>
        <taxon>Pezizomycotina</taxon>
        <taxon>Eurotiomycetes</taxon>
        <taxon>Eurotiomycetidae</taxon>
        <taxon>Eurotiales</taxon>
        <taxon>Aspergillaceae</taxon>
        <taxon>Aspergillus</taxon>
        <taxon>Aspergillus subgen. Circumdati</taxon>
    </lineage>
</organism>
<dbReference type="SUPFAM" id="SSF52540">
    <property type="entry name" value="P-loop containing nucleoside triphosphate hydrolases"/>
    <property type="match status" value="1"/>
</dbReference>
<dbReference type="PROSITE" id="PS50082">
    <property type="entry name" value="WD_REPEATS_2"/>
    <property type="match status" value="10"/>
</dbReference>
<evidence type="ECO:0000256" key="3">
    <source>
        <dbReference type="ARBA" id="ARBA00022737"/>
    </source>
</evidence>
<dbReference type="InterPro" id="IPR001680">
    <property type="entry name" value="WD40_rpt"/>
</dbReference>